<name>A0A6A3N7F5_9STRA</name>
<dbReference type="EMBL" id="QXFV01000353">
    <property type="protein sequence ID" value="KAE9040164.1"/>
    <property type="molecule type" value="Genomic_DNA"/>
</dbReference>
<dbReference type="Proteomes" id="UP000435112">
    <property type="component" value="Unassembled WGS sequence"/>
</dbReference>
<sequence>MNDNELLNAVFRFKHQAPSDRQDEALCISLAKRFAAFVADLEATEAAELRCGRVEPLADDRVVPASSFAKHEVEMLQRVALRLTAAGGRCSARGDVWFDPWLPEYGCVLQRTKLNATVVKIEVIFVDGWERTLHFLATGECVHSAVPTTHQVLHCADLDMELETKFSSSFTSELRKAQASRGADRSAASNALGHQKTPQSIAAVVRRTVGTLTQGGGSSVGVVSSAARGGTTDVGLHTWGRARDTCWPIVQAAIAHNLCCGPGLFRKTMVAIKLQTLQVAVHEAESVFCRDSIDLGAGCASVDDMFFMLQVIVQDTVELVDGGYEVSVLEDQCAAVRSTLNGFVDALNQSTAAQFVLPEGATLLQLNKLRCGTEVVSPKRTKDTRNRESNQQRHERAWTSLEGCCFLDGASCTMSRLLRWRESSEIPAAYKSILMLRTVEAFMFERALLLNDEAIDNVCSLERVQTLVTQYQQVVTQWHQCPRMTSVLDVEQRSRKMLVMWIAFCLVHHRCVAEVPLCAEYNIALNWEDLKAAVLSGRAAITALQHVATYIRTWNKNTEGPPLFHLTNQEPTFDFGQRFGLNNTDMVNAYDRGVAIWDAHVQSKWRLIEQKKREAAELRAEIARQNQRLLAKQSSLEAEEERLRKEWSLYSTSRWYHPNKATKRELEREIEQIRSIIRRKESTLSRTLDVPPYLVRPLPSTKTDAIQVIFMLTMPRNLEILGSLCLTAQRALAPAVATSEMNTLPSLSSTTWQGFYTKYAPSQAFQGISKVFTATPAPFSCPRTWGPQTVDDLYSLTQYSSECVWDPTLHGTALTWIDAFGSKLDPFRATLLSVIDSFIETMPQSLQKFQWMNSWPGEVVRKSQSMSSWFGGGNTRGNLVYANLHDRPDDFEKISFISLGSLRAFPNQQYRKLQWALLGDVLPWSDPCVEMVVRQSLYQVGVLTDEATPQLLWKFDMHGHEGLETFCAALRSIASKLEETPRNFEFVPLLSELAGFALQYSDDARGIVKMFAGMARRWAEDARSEYKEESSPLRIGRIRRKECVLYGFALLAYSLGPWDDDAAQDVCELIVLFRTSFLCASINLKSTEQMLRTESNISEFMSRRMAELIGYVTRCGTDAVLTGLVRLVSATAPRRLRWTPFRELPTDGGKFGSCFEAFDESMDVHYSINLFTGLVLTDGYAPGGLPADIRNHKRFQSLFGRCNFEVFSANGILRTERKYCDRLYDFALEEDGDLFVQELSTNASGAITRTIQLCSTSWTKTLRKLFPAQLGELYSHWYWVEGNCVLFRPQEAKHRKAFFVATFKAGSSLTCYKVPFSDTKRSYEALLSRVGDYDRFVGTKGTLVDVLKVLTKFESEKFLHPLKSAQGVTKIELPRFKLTFSLNDKAQFESEEHKGYVLAIHQQFDDFLPRFSQYLVLKLKDKSDTSRPAFRVLLPVGSVDESSEGMVAISTPSEAGKFVDVACYDVHRRLKTFETETISARLQLAAVCTRAGTNVPSKRLRMTGAEAAVELLRACRSSRPFSSFERDTLLSIYKLSYREPAVRILAVTLLREADRLAFLFGQTQTLDTAMGSTDEKTEYADMCAKRVQRYPLRSQFRSNEEKAVLGNVKHFSVARSSEEAVTCDPPPVPDDYVKTIETDLKLFLRIEGRSATEIPPLPLDSSTDNAMGRAMLDELQVNWDSYHSQAQAQLKTTPALLLDSFMTLLSEVSSRRVEMGAYVMGVVTTATSSTRDRLLALANFVPLLTVSDVVRCAFDDETLHTLAPKLSERSRDQFKRGALQFMELCVLEDKVERLIWKAKRRAELSDSQLIEELMNVREWESSEFPYWLAFEVEGRLQIRHEQFVIARHLIESPGTVCQLNMGRGKTRVILPMLFLHFTRSRFPRVVRAHFLSPLLSEARQFMHRYLSASSARLGVFEQPFHRQIELNTRRLEFIRDILDELRIYGGIQIVAPEHRMSLELKRLELGDKNPTVKTLDAILDSDQFVDVLDECDALLHHKYHLVYAVGTPIPLCSGVERWMAAEALLRVLVDKSPKSRVRKVLQAPHVSCSSVDYLSRFGAYEGTRLNTVVESTEPLRDELKRALVLDLIDNAPFEFMWLKTFGDAGARDSLVQAITDSTSSLEGALGDRMQKLAPYITQLLALRGLVAFGVFEHCLEKRYRVNFGLPSPGTRPKKIAIPFRAADVPSERSEFSHPDVCIVLTLLGYYHGGLTDDEVRSAFRMLLRLDISEQEQQYNRWYSGVQSRLNAEERKALCDVRHVSLADARQFETLCRVYKFCMEMINFYLNTCVFPKDTQQYPQRLSRTAWNLAAGDNNIGFSGTNDNHRLLPLSVTQREPNEPSLLGTNGKMIDKILQVTHSYDVIRPGPQRSTLPWQSVLLFAMDKNAQALIDTGALLAGVTNYDAAEFLLRQTDFRFAGVTYYDSREELNCWMIADKARRLQVPLKKSSMLEKETFVIFDEARSRGPAMKLLSDASAVLTLGPKLTKDKFMQGAGRMRQLGCNQTLWIVSFDEVAQSILQTSGQRAVARVGAVDVLNWVMDNTKTEAIRGLLEWAGNGIHFRKTQLNAVKELVDENWSLETLYQDELRADKIGQVIESKAHSDFKDAADELVAKICRRGFVYGLDDEVCVTSHTDECERELQVEEEVQQEREVQVMKCAPASEKTWQYRKILRVQAVEDLSGVVQVLDMTRFIRQWIYPKEMASLDWDNAQVFGTENFFATIAARRGLDRMNEFLRVIDVVLIFKNGQVLLVSECEADHILELLWGAPTSCSFSFVNLPFACESVDRVGGRTKLRAAHLALGSDLGRKLPLLPITACQVFNGETMLAKHQQRVVEPAFREFLGPLPQREATLSNFVKSRGNSHKWTRSFLHELCCRMDLDDCK</sequence>
<comment type="catalytic activity">
    <reaction evidence="1">
        <text>Thiol-dependent hydrolysis of ester, thioester, amide, peptide and isopeptide bonds formed by the C-terminal Gly of ubiquitin (a 76-residue protein attached to proteins as an intracellular targeting signal).</text>
        <dbReference type="EC" id="3.4.19.12"/>
    </reaction>
</comment>
<evidence type="ECO:0000256" key="7">
    <source>
        <dbReference type="SAM" id="Coils"/>
    </source>
</evidence>
<dbReference type="InterPro" id="IPR022105">
    <property type="entry name" value="DUF3645"/>
</dbReference>
<reference evidence="12 13" key="1">
    <citation type="submission" date="2018-09" db="EMBL/GenBank/DDBJ databases">
        <title>Genomic investigation of the strawberry pathogen Phytophthora fragariae indicates pathogenicity is determined by transcriptional variation in three key races.</title>
        <authorList>
            <person name="Adams T.M."/>
            <person name="Armitage A.D."/>
            <person name="Sobczyk M.K."/>
            <person name="Bates H.J."/>
            <person name="Dunwell J.M."/>
            <person name="Nellist C.F."/>
            <person name="Harrison R.J."/>
        </authorList>
    </citation>
    <scope>NUCLEOTIDE SEQUENCE [LARGE SCALE GENOMIC DNA]</scope>
    <source>
        <strain evidence="11 12">SCRP249</strain>
        <strain evidence="10 13">SCRP324</strain>
    </source>
</reference>
<evidence type="ECO:0000259" key="8">
    <source>
        <dbReference type="Pfam" id="PF12340"/>
    </source>
</evidence>
<dbReference type="PANTHER" id="PTHR13367">
    <property type="entry name" value="UBIQUITIN THIOESTERASE"/>
    <property type="match status" value="1"/>
</dbReference>
<gene>
    <name evidence="11" type="ORF">PR001_g7200</name>
    <name evidence="10" type="ORF">PR002_g6766</name>
</gene>
<dbReference type="Proteomes" id="UP000429607">
    <property type="component" value="Unassembled WGS sequence"/>
</dbReference>
<comment type="caution">
    <text evidence="11">The sequence shown here is derived from an EMBL/GenBank/DDBJ whole genome shotgun (WGS) entry which is preliminary data.</text>
</comment>
<dbReference type="GO" id="GO:0004843">
    <property type="term" value="F:cysteine-type deubiquitinase activity"/>
    <property type="evidence" value="ECO:0007669"/>
    <property type="project" value="UniProtKB-EC"/>
</dbReference>
<proteinExistence type="predicted"/>
<evidence type="ECO:0000313" key="11">
    <source>
        <dbReference type="EMBL" id="KAE9040164.1"/>
    </source>
</evidence>
<accession>A0A6A3N7F5</accession>
<organism evidence="11 12">
    <name type="scientific">Phytophthora rubi</name>
    <dbReference type="NCBI Taxonomy" id="129364"/>
    <lineage>
        <taxon>Eukaryota</taxon>
        <taxon>Sar</taxon>
        <taxon>Stramenopiles</taxon>
        <taxon>Oomycota</taxon>
        <taxon>Peronosporomycetes</taxon>
        <taxon>Peronosporales</taxon>
        <taxon>Peronosporaceae</taxon>
        <taxon>Phytophthora</taxon>
    </lineage>
</organism>
<dbReference type="Pfam" id="PF12359">
    <property type="entry name" value="DUF3645"/>
    <property type="match status" value="1"/>
</dbReference>
<dbReference type="InterPro" id="IPR051346">
    <property type="entry name" value="OTU_Deubiquitinase"/>
</dbReference>
<protein>
    <recommendedName>
        <fullName evidence="2">ubiquitinyl hydrolase 1</fullName>
        <ecNumber evidence="2">3.4.19.12</ecNumber>
    </recommendedName>
</protein>
<feature type="coiled-coil region" evidence="7">
    <location>
        <begin position="608"/>
        <end position="683"/>
    </location>
</feature>
<keyword evidence="5" id="KW-0378">Hydrolase</keyword>
<dbReference type="PANTHER" id="PTHR13367:SF33">
    <property type="entry name" value="P-LOOP CONTAINING NUCLEOSIDE TRIPHOSPHATE HYDROLASE PROTEIN"/>
    <property type="match status" value="1"/>
</dbReference>
<keyword evidence="3" id="KW-0645">Protease</keyword>
<evidence type="ECO:0000256" key="3">
    <source>
        <dbReference type="ARBA" id="ARBA00022670"/>
    </source>
</evidence>
<dbReference type="Pfam" id="PF12340">
    <property type="entry name" value="DUF3638"/>
    <property type="match status" value="1"/>
</dbReference>
<evidence type="ECO:0000313" key="12">
    <source>
        <dbReference type="Proteomes" id="UP000429607"/>
    </source>
</evidence>
<evidence type="ECO:0000256" key="4">
    <source>
        <dbReference type="ARBA" id="ARBA00022786"/>
    </source>
</evidence>
<dbReference type="EMBL" id="QXFU01000310">
    <property type="protein sequence ID" value="KAE9037068.1"/>
    <property type="molecule type" value="Genomic_DNA"/>
</dbReference>
<evidence type="ECO:0000256" key="6">
    <source>
        <dbReference type="ARBA" id="ARBA00022807"/>
    </source>
</evidence>
<feature type="domain" description="DUF3645" evidence="9">
    <location>
        <begin position="2170"/>
        <end position="2201"/>
    </location>
</feature>
<evidence type="ECO:0000256" key="5">
    <source>
        <dbReference type="ARBA" id="ARBA00022801"/>
    </source>
</evidence>
<dbReference type="GO" id="GO:0006508">
    <property type="term" value="P:proteolysis"/>
    <property type="evidence" value="ECO:0007669"/>
    <property type="project" value="UniProtKB-KW"/>
</dbReference>
<dbReference type="EC" id="3.4.19.12" evidence="2"/>
<evidence type="ECO:0000313" key="10">
    <source>
        <dbReference type="EMBL" id="KAE9037068.1"/>
    </source>
</evidence>
<evidence type="ECO:0000259" key="9">
    <source>
        <dbReference type="Pfam" id="PF12359"/>
    </source>
</evidence>
<evidence type="ECO:0000256" key="1">
    <source>
        <dbReference type="ARBA" id="ARBA00000707"/>
    </source>
</evidence>
<evidence type="ECO:0000313" key="13">
    <source>
        <dbReference type="Proteomes" id="UP000435112"/>
    </source>
</evidence>
<feature type="domain" description="DUF3638" evidence="8">
    <location>
        <begin position="1817"/>
        <end position="2033"/>
    </location>
</feature>
<dbReference type="OrthoDB" id="4866634at2759"/>
<dbReference type="InterPro" id="IPR022099">
    <property type="entry name" value="DUF3638"/>
</dbReference>
<evidence type="ECO:0000256" key="2">
    <source>
        <dbReference type="ARBA" id="ARBA00012759"/>
    </source>
</evidence>
<keyword evidence="7" id="KW-0175">Coiled coil</keyword>
<keyword evidence="6" id="KW-0788">Thiol protease</keyword>
<keyword evidence="4" id="KW-0833">Ubl conjugation pathway</keyword>